<dbReference type="CDD" id="cd06439">
    <property type="entry name" value="CESA_like_1"/>
    <property type="match status" value="1"/>
</dbReference>
<protein>
    <submittedName>
        <fullName evidence="6">Glycosyltransferase</fullName>
    </submittedName>
</protein>
<dbReference type="RefSeq" id="WP_135954978.1">
    <property type="nucleotide sequence ID" value="NZ_JABCKY010000002.1"/>
</dbReference>
<accession>A0A7Y0WSE1</accession>
<keyword evidence="7" id="KW-1185">Reference proteome</keyword>
<dbReference type="InterPro" id="IPR029044">
    <property type="entry name" value="Nucleotide-diphossugar_trans"/>
</dbReference>
<keyword evidence="2" id="KW-0328">Glycosyltransferase</keyword>
<evidence type="ECO:0000256" key="2">
    <source>
        <dbReference type="ARBA" id="ARBA00022676"/>
    </source>
</evidence>
<dbReference type="Pfam" id="PF00535">
    <property type="entry name" value="Glycos_transf_2"/>
    <property type="match status" value="1"/>
</dbReference>
<name>A0A7Y0WSE1_9GAMM</name>
<feature type="domain" description="Glycosyltransferase 2-like" evidence="5">
    <location>
        <begin position="46"/>
        <end position="172"/>
    </location>
</feature>
<dbReference type="AlphaFoldDB" id="A0A7Y0WSE1"/>
<reference evidence="6 7" key="1">
    <citation type="submission" date="2020-04" db="EMBL/GenBank/DDBJ databases">
        <title>Marinobacter oceani sp. nov., isolated from marine solar saltern.</title>
        <authorList>
            <person name="Chen X.-Y."/>
        </authorList>
    </citation>
    <scope>NUCLEOTIDE SEQUENCE [LARGE SCALE GENOMIC DNA]</scope>
    <source>
        <strain evidence="6 7">W62</strain>
    </source>
</reference>
<evidence type="ECO:0000256" key="3">
    <source>
        <dbReference type="ARBA" id="ARBA00022679"/>
    </source>
</evidence>
<evidence type="ECO:0000259" key="5">
    <source>
        <dbReference type="Pfam" id="PF00535"/>
    </source>
</evidence>
<evidence type="ECO:0000313" key="6">
    <source>
        <dbReference type="EMBL" id="NMT63804.1"/>
    </source>
</evidence>
<dbReference type="OrthoDB" id="9766971at2"/>
<keyword evidence="3 6" id="KW-0808">Transferase</keyword>
<sequence>MLVPLFWLSLLLLFYIYFGYPLMARAISALWPKPVKASDEYRPKVSILIAAYNEAEDIEGTLQNKMELDYPSDKLEVLVISDESDDGTDDIIERVASDSRFPVRLFRQVPRQGKTAGLNTLVPETTGDIILFSDANSQWDARAVSQLCSNFADPDVGYVTGKMVYVNKDGSLVGDGCSAYMKYENWLREQETRLGSVVGVDGGIDAMRKTLYQPLNADQLPDFVQPLKVVAQGYRVVYEPRALLKEEALNDSDSEFSMRVRVSLRALWALKDMRHLMSPFRAPTFAWQLISHKLLRYTAFAPLITLTISTILLAPARGIYTLAFLGLVVFVALAWRGHKREGKGQPLSVIYSIPYYFMLLNIASYKATAAFLKGEKKVIWNPRKG</sequence>
<dbReference type="GO" id="GO:0016757">
    <property type="term" value="F:glycosyltransferase activity"/>
    <property type="evidence" value="ECO:0007669"/>
    <property type="project" value="UniProtKB-KW"/>
</dbReference>
<gene>
    <name evidence="6" type="ORF">HIU99_09340</name>
</gene>
<proteinExistence type="inferred from homology"/>
<organism evidence="6 7">
    <name type="scientific">Marinobacter orientalis</name>
    <dbReference type="NCBI Taxonomy" id="1928859"/>
    <lineage>
        <taxon>Bacteria</taxon>
        <taxon>Pseudomonadati</taxon>
        <taxon>Pseudomonadota</taxon>
        <taxon>Gammaproteobacteria</taxon>
        <taxon>Pseudomonadales</taxon>
        <taxon>Marinobacteraceae</taxon>
        <taxon>Marinobacter</taxon>
    </lineage>
</organism>
<dbReference type="EMBL" id="JABCKY010000002">
    <property type="protein sequence ID" value="NMT63804.1"/>
    <property type="molecule type" value="Genomic_DNA"/>
</dbReference>
<feature type="transmembrane region" description="Helical" evidence="4">
    <location>
        <begin position="347"/>
        <end position="365"/>
    </location>
</feature>
<evidence type="ECO:0000256" key="1">
    <source>
        <dbReference type="ARBA" id="ARBA00006739"/>
    </source>
</evidence>
<feature type="transmembrane region" description="Helical" evidence="4">
    <location>
        <begin position="294"/>
        <end position="313"/>
    </location>
</feature>
<keyword evidence="4" id="KW-0472">Membrane</keyword>
<dbReference type="PANTHER" id="PTHR43630:SF1">
    <property type="entry name" value="POLY-BETA-1,6-N-ACETYL-D-GLUCOSAMINE SYNTHASE"/>
    <property type="match status" value="1"/>
</dbReference>
<dbReference type="SUPFAM" id="SSF53448">
    <property type="entry name" value="Nucleotide-diphospho-sugar transferases"/>
    <property type="match status" value="1"/>
</dbReference>
<dbReference type="PANTHER" id="PTHR43630">
    <property type="entry name" value="POLY-BETA-1,6-N-ACETYL-D-GLUCOSAMINE SYNTHASE"/>
    <property type="match status" value="1"/>
</dbReference>
<dbReference type="Gene3D" id="3.90.550.10">
    <property type="entry name" value="Spore Coat Polysaccharide Biosynthesis Protein SpsA, Chain A"/>
    <property type="match status" value="1"/>
</dbReference>
<keyword evidence="4" id="KW-0812">Transmembrane</keyword>
<feature type="transmembrane region" description="Helical" evidence="4">
    <location>
        <begin position="319"/>
        <end position="335"/>
    </location>
</feature>
<dbReference type="InterPro" id="IPR001173">
    <property type="entry name" value="Glyco_trans_2-like"/>
</dbReference>
<dbReference type="Proteomes" id="UP000567186">
    <property type="component" value="Unassembled WGS sequence"/>
</dbReference>
<feature type="transmembrane region" description="Helical" evidence="4">
    <location>
        <begin position="6"/>
        <end position="23"/>
    </location>
</feature>
<comment type="caution">
    <text evidence="6">The sequence shown here is derived from an EMBL/GenBank/DDBJ whole genome shotgun (WGS) entry which is preliminary data.</text>
</comment>
<evidence type="ECO:0000256" key="4">
    <source>
        <dbReference type="SAM" id="Phobius"/>
    </source>
</evidence>
<comment type="similarity">
    <text evidence="1">Belongs to the glycosyltransferase 2 family.</text>
</comment>
<keyword evidence="4" id="KW-1133">Transmembrane helix</keyword>
<evidence type="ECO:0000313" key="7">
    <source>
        <dbReference type="Proteomes" id="UP000567186"/>
    </source>
</evidence>